<gene>
    <name evidence="2" type="ORF">SteCoe_19465</name>
</gene>
<proteinExistence type="predicted"/>
<feature type="compositionally biased region" description="Polar residues" evidence="1">
    <location>
        <begin position="147"/>
        <end position="156"/>
    </location>
</feature>
<dbReference type="AlphaFoldDB" id="A0A1R2BUE2"/>
<sequence>MSNEPLLPMSPPSPLKGVGLDLGSSNTKIIVVHHWSEYDEGTHKIHEIEITGSNRVLDVIMLSVAQFYTSGADPSNFNLRLADKSGKPKTSMPVLDINQGIMQIGVVRFALCSKGQDVKRSEKFDKYEETTSSTSDPPKNVKITENIKGSPQSMEQRTSVKIKKKICCCFTSD</sequence>
<accession>A0A1R2BUE2</accession>
<dbReference type="EMBL" id="MPUH01000429">
    <property type="protein sequence ID" value="OMJ80311.1"/>
    <property type="molecule type" value="Genomic_DNA"/>
</dbReference>
<protein>
    <submittedName>
        <fullName evidence="2">Uncharacterized protein</fullName>
    </submittedName>
</protein>
<comment type="caution">
    <text evidence="2">The sequence shown here is derived from an EMBL/GenBank/DDBJ whole genome shotgun (WGS) entry which is preliminary data.</text>
</comment>
<reference evidence="2 3" key="1">
    <citation type="submission" date="2016-11" db="EMBL/GenBank/DDBJ databases">
        <title>The macronuclear genome of Stentor coeruleus: a giant cell with tiny introns.</title>
        <authorList>
            <person name="Slabodnick M."/>
            <person name="Ruby J.G."/>
            <person name="Reiff S.B."/>
            <person name="Swart E.C."/>
            <person name="Gosai S."/>
            <person name="Prabakaran S."/>
            <person name="Witkowska E."/>
            <person name="Larue G.E."/>
            <person name="Fisher S."/>
            <person name="Freeman R.M."/>
            <person name="Gunawardena J."/>
            <person name="Chu W."/>
            <person name="Stover N.A."/>
            <person name="Gregory B.D."/>
            <person name="Nowacki M."/>
            <person name="Derisi J."/>
            <person name="Roy S.W."/>
            <person name="Marshall W.F."/>
            <person name="Sood P."/>
        </authorList>
    </citation>
    <scope>NUCLEOTIDE SEQUENCE [LARGE SCALE GENOMIC DNA]</scope>
    <source>
        <strain evidence="2">WM001</strain>
    </source>
</reference>
<evidence type="ECO:0000256" key="1">
    <source>
        <dbReference type="SAM" id="MobiDB-lite"/>
    </source>
</evidence>
<dbReference type="Proteomes" id="UP000187209">
    <property type="component" value="Unassembled WGS sequence"/>
</dbReference>
<evidence type="ECO:0000313" key="3">
    <source>
        <dbReference type="Proteomes" id="UP000187209"/>
    </source>
</evidence>
<feature type="region of interest" description="Disordered" evidence="1">
    <location>
        <begin position="123"/>
        <end position="156"/>
    </location>
</feature>
<name>A0A1R2BUE2_9CILI</name>
<evidence type="ECO:0000313" key="2">
    <source>
        <dbReference type="EMBL" id="OMJ80311.1"/>
    </source>
</evidence>
<dbReference type="OrthoDB" id="321562at2759"/>
<organism evidence="2 3">
    <name type="scientific">Stentor coeruleus</name>
    <dbReference type="NCBI Taxonomy" id="5963"/>
    <lineage>
        <taxon>Eukaryota</taxon>
        <taxon>Sar</taxon>
        <taxon>Alveolata</taxon>
        <taxon>Ciliophora</taxon>
        <taxon>Postciliodesmatophora</taxon>
        <taxon>Heterotrichea</taxon>
        <taxon>Heterotrichida</taxon>
        <taxon>Stentoridae</taxon>
        <taxon>Stentor</taxon>
    </lineage>
</organism>
<keyword evidence="3" id="KW-1185">Reference proteome</keyword>